<dbReference type="WormBase" id="SRAE_2000057600">
    <property type="protein sequence ID" value="SRP05177"/>
    <property type="gene ID" value="WBGene00260772"/>
</dbReference>
<gene>
    <name evidence="1 3 4" type="ORF">SRAE_2000057600</name>
</gene>
<evidence type="ECO:0000313" key="4">
    <source>
        <dbReference type="WormBase" id="SRAE_2000057600"/>
    </source>
</evidence>
<evidence type="ECO:0000313" key="1">
    <source>
        <dbReference type="EMBL" id="CEF65902.1"/>
    </source>
</evidence>
<dbReference type="GeneID" id="36378266"/>
<sequence length="168" mass="20061">MIKESTEITKFYPNNEKLFKTKLIDSKIKIIPSRDEVILLSNKYIFGYYNDGQFCAIINKSYQYGFYNRGQFIPFDSSLIDKKNETTSVFGYLYKGVFYVQETPLEYTYPKKYQFGYVNDEFFISLQQFQDNQYDITQNLPNRNYPKSKIPIFNNNTEQTIDPVKYLM</sequence>
<proteinExistence type="predicted"/>
<name>A0A090L829_STRRB</name>
<reference evidence="3" key="2">
    <citation type="submission" date="2020-12" db="UniProtKB">
        <authorList>
            <consortium name="WormBaseParasite"/>
        </authorList>
    </citation>
    <scope>IDENTIFICATION</scope>
</reference>
<reference evidence="1 2" key="1">
    <citation type="submission" date="2014-09" db="EMBL/GenBank/DDBJ databases">
        <authorList>
            <person name="Martin A.A."/>
        </authorList>
    </citation>
    <scope>NUCLEOTIDE SEQUENCE</scope>
    <source>
        <strain evidence="2">ED321</strain>
        <strain evidence="1">ED321 Heterogonic</strain>
    </source>
</reference>
<dbReference type="AlphaFoldDB" id="A0A090L829"/>
<dbReference type="EMBL" id="LN609529">
    <property type="protein sequence ID" value="CEF65902.1"/>
    <property type="molecule type" value="Genomic_DNA"/>
</dbReference>
<dbReference type="Proteomes" id="UP000035682">
    <property type="component" value="Unplaced"/>
</dbReference>
<dbReference type="WBParaSite" id="SRAE_2000057600.1">
    <property type="protein sequence ID" value="SRAE_2000057600.1"/>
    <property type="gene ID" value="WBGene00260772"/>
</dbReference>
<accession>A0A090L829</accession>
<dbReference type="CTD" id="36378266"/>
<evidence type="ECO:0000313" key="2">
    <source>
        <dbReference type="Proteomes" id="UP000035682"/>
    </source>
</evidence>
<evidence type="ECO:0000313" key="3">
    <source>
        <dbReference type="WBParaSite" id="SRAE_2000057600.1"/>
    </source>
</evidence>
<dbReference type="RefSeq" id="XP_024505102.1">
    <property type="nucleotide sequence ID" value="XM_024651423.1"/>
</dbReference>
<organism evidence="1">
    <name type="scientific">Strongyloides ratti</name>
    <name type="common">Parasitic roundworm</name>
    <dbReference type="NCBI Taxonomy" id="34506"/>
    <lineage>
        <taxon>Eukaryota</taxon>
        <taxon>Metazoa</taxon>
        <taxon>Ecdysozoa</taxon>
        <taxon>Nematoda</taxon>
        <taxon>Chromadorea</taxon>
        <taxon>Rhabditida</taxon>
        <taxon>Tylenchina</taxon>
        <taxon>Panagrolaimomorpha</taxon>
        <taxon>Strongyloidoidea</taxon>
        <taxon>Strongyloididae</taxon>
        <taxon>Strongyloides</taxon>
    </lineage>
</organism>
<keyword evidence="2" id="KW-1185">Reference proteome</keyword>
<protein>
    <submittedName>
        <fullName evidence="1 3">Uncharacterized protein</fullName>
    </submittedName>
</protein>